<gene>
    <name evidence="1" type="ORF">Patl1_03787</name>
</gene>
<evidence type="ECO:0000313" key="1">
    <source>
        <dbReference type="EMBL" id="KAJ0101220.1"/>
    </source>
</evidence>
<name>A0ACC1BQE0_9ROSI</name>
<proteinExistence type="predicted"/>
<comment type="caution">
    <text evidence="1">The sequence shown here is derived from an EMBL/GenBank/DDBJ whole genome shotgun (WGS) entry which is preliminary data.</text>
</comment>
<protein>
    <submittedName>
        <fullName evidence="1">Uncharacterized protein</fullName>
    </submittedName>
</protein>
<accession>A0ACC1BQE0</accession>
<reference evidence="2" key="1">
    <citation type="journal article" date="2023" name="G3 (Bethesda)">
        <title>Genome assembly and association tests identify interacting loci associated with vigor, precocity, and sex in interspecific pistachio rootstocks.</title>
        <authorList>
            <person name="Palmer W."/>
            <person name="Jacygrad E."/>
            <person name="Sagayaradj S."/>
            <person name="Cavanaugh K."/>
            <person name="Han R."/>
            <person name="Bertier L."/>
            <person name="Beede B."/>
            <person name="Kafkas S."/>
            <person name="Golino D."/>
            <person name="Preece J."/>
            <person name="Michelmore R."/>
        </authorList>
    </citation>
    <scope>NUCLEOTIDE SEQUENCE [LARGE SCALE GENOMIC DNA]</scope>
</reference>
<keyword evidence="2" id="KW-1185">Reference proteome</keyword>
<organism evidence="1 2">
    <name type="scientific">Pistacia atlantica</name>
    <dbReference type="NCBI Taxonomy" id="434234"/>
    <lineage>
        <taxon>Eukaryota</taxon>
        <taxon>Viridiplantae</taxon>
        <taxon>Streptophyta</taxon>
        <taxon>Embryophyta</taxon>
        <taxon>Tracheophyta</taxon>
        <taxon>Spermatophyta</taxon>
        <taxon>Magnoliopsida</taxon>
        <taxon>eudicotyledons</taxon>
        <taxon>Gunneridae</taxon>
        <taxon>Pentapetalae</taxon>
        <taxon>rosids</taxon>
        <taxon>malvids</taxon>
        <taxon>Sapindales</taxon>
        <taxon>Anacardiaceae</taxon>
        <taxon>Pistacia</taxon>
    </lineage>
</organism>
<dbReference type="Proteomes" id="UP001164250">
    <property type="component" value="Chromosome 3"/>
</dbReference>
<dbReference type="EMBL" id="CM047899">
    <property type="protein sequence ID" value="KAJ0101220.1"/>
    <property type="molecule type" value="Genomic_DNA"/>
</dbReference>
<sequence length="161" mass="18081">MESYRLKSMQMVWDPSQLKGRSAEIKPESSRIKSEYSRAGGNYLEGELPTEIGNSTNSVWFGLAVANISGSLPSSIDPVLESEFNLWPIPRRIGKLSKLQELYLWQNSLVGAIPDDIGSCKELKSLDISENLLTGSIRRSFGKLVKLQRLKFQPVVRYNTC</sequence>
<evidence type="ECO:0000313" key="2">
    <source>
        <dbReference type="Proteomes" id="UP001164250"/>
    </source>
</evidence>